<dbReference type="InterPro" id="IPR002575">
    <property type="entry name" value="Aminoglycoside_PTrfase"/>
</dbReference>
<protein>
    <submittedName>
        <fullName evidence="2">Phosphotransferase family protein</fullName>
    </submittedName>
</protein>
<dbReference type="AlphaFoldDB" id="A0AA46TLK7"/>
<dbReference type="InterPro" id="IPR052898">
    <property type="entry name" value="ACAD10-like"/>
</dbReference>
<evidence type="ECO:0000313" key="3">
    <source>
        <dbReference type="Proteomes" id="UP001164390"/>
    </source>
</evidence>
<dbReference type="SUPFAM" id="SSF56112">
    <property type="entry name" value="Protein kinase-like (PK-like)"/>
    <property type="match status" value="1"/>
</dbReference>
<dbReference type="Gene3D" id="3.90.1200.10">
    <property type="match status" value="1"/>
</dbReference>
<dbReference type="Gene3D" id="3.30.200.20">
    <property type="entry name" value="Phosphorylase Kinase, domain 1"/>
    <property type="match status" value="1"/>
</dbReference>
<evidence type="ECO:0000259" key="1">
    <source>
        <dbReference type="Pfam" id="PF01636"/>
    </source>
</evidence>
<dbReference type="RefSeq" id="WP_271636122.1">
    <property type="nucleotide sequence ID" value="NZ_CP094970.1"/>
</dbReference>
<dbReference type="Pfam" id="PF01636">
    <property type="entry name" value="APH"/>
    <property type="match status" value="1"/>
</dbReference>
<dbReference type="KEGG" id="sgrg:L0C25_08885"/>
<dbReference type="CDD" id="cd05154">
    <property type="entry name" value="ACAD10_11_N-like"/>
    <property type="match status" value="1"/>
</dbReference>
<dbReference type="PANTHER" id="PTHR47829">
    <property type="entry name" value="HYDROLASE, PUTATIVE (AFU_ORTHOLOGUE AFUA_1G12880)-RELATED"/>
    <property type="match status" value="1"/>
</dbReference>
<gene>
    <name evidence="2" type="ORF">L0C25_08885</name>
</gene>
<dbReference type="PANTHER" id="PTHR47829:SF1">
    <property type="entry name" value="HAD FAMILY PHOSPHATASE"/>
    <property type="match status" value="1"/>
</dbReference>
<organism evidence="2 3">
    <name type="scientific">Solicola gregarius</name>
    <dbReference type="NCBI Taxonomy" id="2908642"/>
    <lineage>
        <taxon>Bacteria</taxon>
        <taxon>Bacillati</taxon>
        <taxon>Actinomycetota</taxon>
        <taxon>Actinomycetes</taxon>
        <taxon>Propionibacteriales</taxon>
        <taxon>Nocardioidaceae</taxon>
        <taxon>Solicola</taxon>
    </lineage>
</organism>
<dbReference type="Proteomes" id="UP001164390">
    <property type="component" value="Chromosome"/>
</dbReference>
<reference evidence="2" key="1">
    <citation type="submission" date="2022-01" db="EMBL/GenBank/DDBJ databases">
        <title>Nocardioidaceae gen. sp. A5X3R13.</title>
        <authorList>
            <person name="Lopez Marin M.A."/>
            <person name="Uhlik O."/>
        </authorList>
    </citation>
    <scope>NUCLEOTIDE SEQUENCE</scope>
    <source>
        <strain evidence="2">A5X3R13</strain>
    </source>
</reference>
<keyword evidence="3" id="KW-1185">Reference proteome</keyword>
<accession>A0AA46TLK7</accession>
<dbReference type="InterPro" id="IPR011009">
    <property type="entry name" value="Kinase-like_dom_sf"/>
</dbReference>
<dbReference type="InterPro" id="IPR041726">
    <property type="entry name" value="ACAD10_11_N"/>
</dbReference>
<evidence type="ECO:0000313" key="2">
    <source>
        <dbReference type="EMBL" id="UYM07174.1"/>
    </source>
</evidence>
<name>A0AA46TLK7_9ACTN</name>
<proteinExistence type="predicted"/>
<feature type="domain" description="Aminoglycoside phosphotransferase" evidence="1">
    <location>
        <begin position="35"/>
        <end position="263"/>
    </location>
</feature>
<dbReference type="EMBL" id="CP094970">
    <property type="protein sequence ID" value="UYM07174.1"/>
    <property type="molecule type" value="Genomic_DNA"/>
</dbReference>
<sequence length="348" mass="39005">MTTERTAVRREDAFDVSAVAGWLGDEVGITGTPSVEQYRGGASNLTYLLGYPDGSLILRRPPTGAKARGAHDMVREYTVQHRLKPAFSYVPEMIALCTDENVIGSQFYVMERVPGVIPRANLPEGYMLSRDDAGELASVFVDRFVDLHRVDPDEVGLSELGRGDGYVARQLRGWTDRYRNALTPGAPDFGAITSWLERLQPPDVDSCVIHNDFRFDNLVLDESLTKVRAVLDWEMSTVGDPLMDVACALAYWVQADDPPGMLALRKQPTHLPGMPTRADVFEYYCLRMDLSPDAWPFYEVFGTFRLAVILQQIYYRYHLGQTSNPDFAGFGATVEYLHGRCHEILSHA</sequence>